<proteinExistence type="predicted"/>
<accession>A0ABM4BGN8</accession>
<dbReference type="InterPro" id="IPR050606">
    <property type="entry name" value="Calponin-like"/>
</dbReference>
<dbReference type="PANTHER" id="PTHR47385">
    <property type="entry name" value="CALPONIN"/>
    <property type="match status" value="1"/>
</dbReference>
<organism evidence="2 3">
    <name type="scientific">Hydra vulgaris</name>
    <name type="common">Hydra</name>
    <name type="synonym">Hydra attenuata</name>
    <dbReference type="NCBI Taxonomy" id="6087"/>
    <lineage>
        <taxon>Eukaryota</taxon>
        <taxon>Metazoa</taxon>
        <taxon>Cnidaria</taxon>
        <taxon>Hydrozoa</taxon>
        <taxon>Hydroidolina</taxon>
        <taxon>Anthoathecata</taxon>
        <taxon>Aplanulata</taxon>
        <taxon>Hydridae</taxon>
        <taxon>Hydra</taxon>
    </lineage>
</organism>
<dbReference type="RefSeq" id="XP_065648166.1">
    <property type="nucleotide sequence ID" value="XM_065792094.1"/>
</dbReference>
<dbReference type="Proteomes" id="UP001652625">
    <property type="component" value="Chromosome 03"/>
</dbReference>
<evidence type="ECO:0000313" key="3">
    <source>
        <dbReference type="RefSeq" id="XP_065648166.1"/>
    </source>
</evidence>
<dbReference type="PROSITE" id="PS50021">
    <property type="entry name" value="CH"/>
    <property type="match status" value="1"/>
</dbReference>
<reference evidence="3" key="1">
    <citation type="submission" date="2025-08" db="UniProtKB">
        <authorList>
            <consortium name="RefSeq"/>
        </authorList>
    </citation>
    <scope>IDENTIFICATION</scope>
</reference>
<name>A0ABM4BGN8_HYDVU</name>
<evidence type="ECO:0000313" key="2">
    <source>
        <dbReference type="Proteomes" id="UP001652625"/>
    </source>
</evidence>
<sequence length="171" mass="18567">MANTREKGYGLTAETTKKLEAKYDSVSEKEAVDWINAVLGGSELGNVSGRQAVQDKLRDGIILCKLMNTLKPGAIPKIHPANANKFKHIENIGNFLTEAEKYGVARGDLFQSVYLTDNNQNMAAVIGGIHALGRKAQTNGFKGPTLGPKEATANPREFTEEQLLEGRVRGI</sequence>
<dbReference type="SMART" id="SM00033">
    <property type="entry name" value="CH"/>
    <property type="match status" value="1"/>
</dbReference>
<keyword evidence="2" id="KW-1185">Reference proteome</keyword>
<dbReference type="Pfam" id="PF00307">
    <property type="entry name" value="CH"/>
    <property type="match status" value="1"/>
</dbReference>
<evidence type="ECO:0000259" key="1">
    <source>
        <dbReference type="PROSITE" id="PS50021"/>
    </source>
</evidence>
<protein>
    <submittedName>
        <fullName evidence="3">Myophilin</fullName>
    </submittedName>
</protein>
<dbReference type="Gene3D" id="1.10.418.10">
    <property type="entry name" value="Calponin-like domain"/>
    <property type="match status" value="1"/>
</dbReference>
<dbReference type="GeneID" id="100201685"/>
<dbReference type="PANTHER" id="PTHR47385:SF14">
    <property type="entry name" value="TRANSGELIN"/>
    <property type="match status" value="1"/>
</dbReference>
<dbReference type="PRINTS" id="PR00888">
    <property type="entry name" value="SM22CALPONIN"/>
</dbReference>
<dbReference type="SUPFAM" id="SSF47576">
    <property type="entry name" value="Calponin-homology domain, CH-domain"/>
    <property type="match status" value="1"/>
</dbReference>
<dbReference type="InterPro" id="IPR036872">
    <property type="entry name" value="CH_dom_sf"/>
</dbReference>
<dbReference type="InterPro" id="IPR001715">
    <property type="entry name" value="CH_dom"/>
</dbReference>
<feature type="domain" description="Calponin-homology (CH)" evidence="1">
    <location>
        <begin position="25"/>
        <end position="137"/>
    </location>
</feature>
<gene>
    <name evidence="3" type="primary">LOC100201685</name>
</gene>
<dbReference type="InterPro" id="IPR003096">
    <property type="entry name" value="SM22_calponin"/>
</dbReference>